<dbReference type="InterPro" id="IPR019594">
    <property type="entry name" value="Glu/Gly-bd"/>
</dbReference>
<dbReference type="Proteomes" id="UP000708208">
    <property type="component" value="Unassembled WGS sequence"/>
</dbReference>
<evidence type="ECO:0000256" key="8">
    <source>
        <dbReference type="ARBA" id="ARBA00023136"/>
    </source>
</evidence>
<protein>
    <recommendedName>
        <fullName evidence="18">Ionotropic receptor</fullName>
    </recommendedName>
</protein>
<comment type="similarity">
    <text evidence="2">Belongs to the glutamate-gated ion channel (TC 1.A.10.1) family.</text>
</comment>
<feature type="domain" description="Ionotropic glutamate receptor C-terminal" evidence="14">
    <location>
        <begin position="280"/>
        <end position="432"/>
    </location>
</feature>
<dbReference type="GO" id="GO:0005886">
    <property type="term" value="C:plasma membrane"/>
    <property type="evidence" value="ECO:0007669"/>
    <property type="project" value="UniProtKB-SubCell"/>
</dbReference>
<organism evidence="16 17">
    <name type="scientific">Allacma fusca</name>
    <dbReference type="NCBI Taxonomy" id="39272"/>
    <lineage>
        <taxon>Eukaryota</taxon>
        <taxon>Metazoa</taxon>
        <taxon>Ecdysozoa</taxon>
        <taxon>Arthropoda</taxon>
        <taxon>Hexapoda</taxon>
        <taxon>Collembola</taxon>
        <taxon>Symphypleona</taxon>
        <taxon>Sminthuridae</taxon>
        <taxon>Allacma</taxon>
    </lineage>
</organism>
<dbReference type="AlphaFoldDB" id="A0A8J2K1L4"/>
<dbReference type="GO" id="GO:0050906">
    <property type="term" value="P:detection of stimulus involved in sensory perception"/>
    <property type="evidence" value="ECO:0007669"/>
    <property type="project" value="UniProtKB-ARBA"/>
</dbReference>
<evidence type="ECO:0000313" key="17">
    <source>
        <dbReference type="Proteomes" id="UP000708208"/>
    </source>
</evidence>
<dbReference type="GO" id="GO:0015276">
    <property type="term" value="F:ligand-gated monoatomic ion channel activity"/>
    <property type="evidence" value="ECO:0007669"/>
    <property type="project" value="InterPro"/>
</dbReference>
<dbReference type="Pfam" id="PF00060">
    <property type="entry name" value="Lig_chan"/>
    <property type="match status" value="1"/>
</dbReference>
<proteinExistence type="inferred from homology"/>
<feature type="transmembrane region" description="Helical" evidence="13">
    <location>
        <begin position="314"/>
        <end position="332"/>
    </location>
</feature>
<evidence type="ECO:0000256" key="1">
    <source>
        <dbReference type="ARBA" id="ARBA00004651"/>
    </source>
</evidence>
<evidence type="ECO:0000259" key="14">
    <source>
        <dbReference type="Pfam" id="PF00060"/>
    </source>
</evidence>
<dbReference type="EMBL" id="CAJVCH010163421">
    <property type="protein sequence ID" value="CAG7728437.1"/>
    <property type="molecule type" value="Genomic_DNA"/>
</dbReference>
<evidence type="ECO:0000256" key="4">
    <source>
        <dbReference type="ARBA" id="ARBA00022475"/>
    </source>
</evidence>
<evidence type="ECO:0000256" key="3">
    <source>
        <dbReference type="ARBA" id="ARBA00022448"/>
    </source>
</evidence>
<name>A0A8J2K1L4_9HEXA</name>
<keyword evidence="11" id="KW-1071">Ligand-gated ion channel</keyword>
<feature type="transmembrane region" description="Helical" evidence="13">
    <location>
        <begin position="338"/>
        <end position="364"/>
    </location>
</feature>
<evidence type="ECO:0000259" key="15">
    <source>
        <dbReference type="Pfam" id="PF10613"/>
    </source>
</evidence>
<evidence type="ECO:0000256" key="13">
    <source>
        <dbReference type="SAM" id="Phobius"/>
    </source>
</evidence>
<feature type="transmembrane region" description="Helical" evidence="13">
    <location>
        <begin position="548"/>
        <end position="567"/>
    </location>
</feature>
<feature type="transmembrane region" description="Helical" evidence="13">
    <location>
        <begin position="281"/>
        <end position="302"/>
    </location>
</feature>
<comment type="caution">
    <text evidence="16">The sequence shown here is derived from an EMBL/GenBank/DDBJ whole genome shotgun (WGS) entry which is preliminary data.</text>
</comment>
<comment type="subcellular location">
    <subcellularLocation>
        <location evidence="1">Cell membrane</location>
        <topology evidence="1">Multi-pass membrane protein</topology>
    </subcellularLocation>
</comment>
<gene>
    <name evidence="16" type="ORF">AFUS01_LOCUS17214</name>
</gene>
<sequence length="582" mass="66856">MKNERTPCRAKLIGKLEPAFTNILIEQMSKYISIQTRPTGEMLETQTSNIFDIPLFSSFCVNIVILTTNSIEVFLESVTKESSNRRLEMLHFIFLESQSFLQQIWEEKLVKRLKFKTGLITNSDGLILTQRENEIADSKIASIQSQLPESCRKWNSIRNQQLSIALFKLSPYVVLDGNDKPVMGMAYNFFQAVKKIYNVSTTIEISLTKLGKSKNGSWEGVMGDLVTRKKDVLAAISLIPSRFEAVDFTGPINFVSVRVFLSHPKISVKWQAILYPFDRSVWFLVFIFFVASITLFYVHLTLKRSNDTELHDKMYLAIVIPFSALVQASSGIPRRARFFTAITLFYALILGQFYCSNLISFLTFPETEVIPRSFEDLSNRKDYKIYTMYFPGGTLDMFLNETKIDTFIKIRERMTNLKDFSKCAEFAIFSAKSACIGWPVIMDPLIAKNFTLHSTFNPLRTTPPATSFSIHVLLQKYSKHYESMNSIVGWATDTGQFIKWRHMTLDNLKKTGLQWLKSRRGSEPYQRLEKLTEEFYTLGTKPFGVENFVLCFSSLLVGALLALLIWICEIIVCNVRDHNLNF</sequence>
<feature type="domain" description="Ionotropic glutamate receptor L-glutamate and glycine-binding" evidence="15">
    <location>
        <begin position="162"/>
        <end position="262"/>
    </location>
</feature>
<dbReference type="Pfam" id="PF10613">
    <property type="entry name" value="Lig_chan-Glu_bd"/>
    <property type="match status" value="1"/>
</dbReference>
<dbReference type="InterPro" id="IPR052192">
    <property type="entry name" value="Insect_Ionotropic_Sensory_Rcpt"/>
</dbReference>
<evidence type="ECO:0000256" key="11">
    <source>
        <dbReference type="ARBA" id="ARBA00023286"/>
    </source>
</evidence>
<keyword evidence="8 13" id="KW-0472">Membrane</keyword>
<keyword evidence="4" id="KW-1003">Cell membrane</keyword>
<evidence type="ECO:0008006" key="18">
    <source>
        <dbReference type="Google" id="ProtNLM"/>
    </source>
</evidence>
<keyword evidence="12" id="KW-0407">Ion channel</keyword>
<evidence type="ECO:0000256" key="9">
    <source>
        <dbReference type="ARBA" id="ARBA00023170"/>
    </source>
</evidence>
<evidence type="ECO:0000313" key="16">
    <source>
        <dbReference type="EMBL" id="CAG7728437.1"/>
    </source>
</evidence>
<accession>A0A8J2K1L4</accession>
<dbReference type="PANTHER" id="PTHR42643">
    <property type="entry name" value="IONOTROPIC RECEPTOR 20A-RELATED"/>
    <property type="match status" value="1"/>
</dbReference>
<evidence type="ECO:0000256" key="7">
    <source>
        <dbReference type="ARBA" id="ARBA00023065"/>
    </source>
</evidence>
<evidence type="ECO:0000256" key="5">
    <source>
        <dbReference type="ARBA" id="ARBA00022692"/>
    </source>
</evidence>
<keyword evidence="17" id="KW-1185">Reference proteome</keyword>
<dbReference type="InterPro" id="IPR001320">
    <property type="entry name" value="Iontro_rcpt_C"/>
</dbReference>
<evidence type="ECO:0000256" key="6">
    <source>
        <dbReference type="ARBA" id="ARBA00022989"/>
    </source>
</evidence>
<evidence type="ECO:0000256" key="2">
    <source>
        <dbReference type="ARBA" id="ARBA00008685"/>
    </source>
</evidence>
<reference evidence="16" key="1">
    <citation type="submission" date="2021-06" db="EMBL/GenBank/DDBJ databases">
        <authorList>
            <person name="Hodson N. C."/>
            <person name="Mongue J. A."/>
            <person name="Jaron S. K."/>
        </authorList>
    </citation>
    <scope>NUCLEOTIDE SEQUENCE</scope>
</reference>
<keyword evidence="5 13" id="KW-0812">Transmembrane</keyword>
<keyword evidence="7" id="KW-0406">Ion transport</keyword>
<evidence type="ECO:0000256" key="10">
    <source>
        <dbReference type="ARBA" id="ARBA00023180"/>
    </source>
</evidence>
<keyword evidence="10" id="KW-0325">Glycoprotein</keyword>
<evidence type="ECO:0000256" key="12">
    <source>
        <dbReference type="ARBA" id="ARBA00023303"/>
    </source>
</evidence>
<keyword evidence="9" id="KW-0675">Receptor</keyword>
<keyword evidence="6 13" id="KW-1133">Transmembrane helix</keyword>
<dbReference type="PANTHER" id="PTHR42643:SF24">
    <property type="entry name" value="IONOTROPIC RECEPTOR 60A"/>
    <property type="match status" value="1"/>
</dbReference>
<dbReference type="OrthoDB" id="6891213at2759"/>
<keyword evidence="3" id="KW-0813">Transport</keyword>